<feature type="transmembrane region" description="Helical" evidence="2">
    <location>
        <begin position="221"/>
        <end position="250"/>
    </location>
</feature>
<dbReference type="EMBL" id="LFZO01000669">
    <property type="protein sequence ID" value="KXT00944.1"/>
    <property type="molecule type" value="Genomic_DNA"/>
</dbReference>
<comment type="caution">
    <text evidence="3">The sequence shown here is derived from an EMBL/GenBank/DDBJ whole genome shotgun (WGS) entry which is preliminary data.</text>
</comment>
<evidence type="ECO:0000256" key="1">
    <source>
        <dbReference type="SAM" id="MobiDB-lite"/>
    </source>
</evidence>
<keyword evidence="2" id="KW-1133">Transmembrane helix</keyword>
<sequence>MELTSGKASITVPLAAASQDLGHDVLSTVTNQGESYSPVRRTKTDEHSQLRLRKSHSLHSPHTGAQALREWVATKPASAAPMNCPARRIPTTESLSAPIPDVTPATSSSDPAAGSHHQTRESIVTDAMGTRSVLMRLCLIHRLINNTGSTKMENETATLTSPTAASKATDLHTALYETTQTVLIYGAMALIFIIGLFIHVLVTYATIAIGEKIPPKGDSSVLKVLASGTGIVGGFSMYTSLTVIYAAAFVEASSPKLLGMTIGAAIALGVQAASMAIGLVFTTLLAFAIGSKPEAEDEGQSFLEQGTWPKGVKVDYGEEELQTCDKAGRRI</sequence>
<keyword evidence="4" id="KW-1185">Reference proteome</keyword>
<feature type="transmembrane region" description="Helical" evidence="2">
    <location>
        <begin position="182"/>
        <end position="209"/>
    </location>
</feature>
<protein>
    <submittedName>
        <fullName evidence="3">Uncharacterized protein</fullName>
    </submittedName>
</protein>
<name>A0A139HEN5_9PEZI</name>
<gene>
    <name evidence="3" type="ORF">AC579_5185</name>
</gene>
<keyword evidence="2" id="KW-0472">Membrane</keyword>
<feature type="transmembrane region" description="Helical" evidence="2">
    <location>
        <begin position="262"/>
        <end position="289"/>
    </location>
</feature>
<dbReference type="AlphaFoldDB" id="A0A139HEN5"/>
<evidence type="ECO:0000256" key="2">
    <source>
        <dbReference type="SAM" id="Phobius"/>
    </source>
</evidence>
<feature type="region of interest" description="Disordered" evidence="1">
    <location>
        <begin position="91"/>
        <end position="121"/>
    </location>
</feature>
<keyword evidence="2" id="KW-0812">Transmembrane</keyword>
<feature type="region of interest" description="Disordered" evidence="1">
    <location>
        <begin position="30"/>
        <end position="63"/>
    </location>
</feature>
<evidence type="ECO:0000313" key="3">
    <source>
        <dbReference type="EMBL" id="KXT00944.1"/>
    </source>
</evidence>
<reference evidence="3 4" key="1">
    <citation type="submission" date="2015-07" db="EMBL/GenBank/DDBJ databases">
        <title>Comparative genomics of the Sigatoka disease complex on banana suggests a link between parallel evolutionary changes in Pseudocercospora fijiensis and Pseudocercospora eumusae and increased virulence on the banana host.</title>
        <authorList>
            <person name="Chang T.-C."/>
            <person name="Salvucci A."/>
            <person name="Crous P.W."/>
            <person name="Stergiopoulos I."/>
        </authorList>
    </citation>
    <scope>NUCLEOTIDE SEQUENCE [LARGE SCALE GENOMIC DNA]</scope>
    <source>
        <strain evidence="3 4">CBS 116634</strain>
    </source>
</reference>
<evidence type="ECO:0000313" key="4">
    <source>
        <dbReference type="Proteomes" id="UP000073492"/>
    </source>
</evidence>
<organism evidence="3 4">
    <name type="scientific">Pseudocercospora musae</name>
    <dbReference type="NCBI Taxonomy" id="113226"/>
    <lineage>
        <taxon>Eukaryota</taxon>
        <taxon>Fungi</taxon>
        <taxon>Dikarya</taxon>
        <taxon>Ascomycota</taxon>
        <taxon>Pezizomycotina</taxon>
        <taxon>Dothideomycetes</taxon>
        <taxon>Dothideomycetidae</taxon>
        <taxon>Mycosphaerellales</taxon>
        <taxon>Mycosphaerellaceae</taxon>
        <taxon>Pseudocercospora</taxon>
    </lineage>
</organism>
<dbReference type="Proteomes" id="UP000073492">
    <property type="component" value="Unassembled WGS sequence"/>
</dbReference>
<feature type="compositionally biased region" description="Basic residues" evidence="1">
    <location>
        <begin position="50"/>
        <end position="59"/>
    </location>
</feature>
<proteinExistence type="predicted"/>
<accession>A0A139HEN5</accession>